<evidence type="ECO:0000256" key="4">
    <source>
        <dbReference type="ARBA" id="ARBA00022679"/>
    </source>
</evidence>
<dbReference type="GO" id="GO:0015020">
    <property type="term" value="F:glucuronosyltransferase activity"/>
    <property type="evidence" value="ECO:0007669"/>
    <property type="project" value="UniProtKB-EC"/>
</dbReference>
<comment type="catalytic activity">
    <reaction evidence="5">
        <text>glucuronate acceptor + UDP-alpha-D-glucuronate = acceptor beta-D-glucuronoside + UDP + H(+)</text>
        <dbReference type="Rhea" id="RHEA:21032"/>
        <dbReference type="ChEBI" id="CHEBI:15378"/>
        <dbReference type="ChEBI" id="CHEBI:58052"/>
        <dbReference type="ChEBI" id="CHEBI:58223"/>
        <dbReference type="ChEBI" id="CHEBI:132367"/>
        <dbReference type="ChEBI" id="CHEBI:132368"/>
        <dbReference type="EC" id="2.4.1.17"/>
    </reaction>
</comment>
<name>A0A0N5BXF4_STREA</name>
<evidence type="ECO:0000256" key="3">
    <source>
        <dbReference type="ARBA" id="ARBA00022676"/>
    </source>
</evidence>
<evidence type="ECO:0000256" key="2">
    <source>
        <dbReference type="ARBA" id="ARBA00012544"/>
    </source>
</evidence>
<dbReference type="CDD" id="cd03784">
    <property type="entry name" value="GT1_Gtf-like"/>
    <property type="match status" value="1"/>
</dbReference>
<dbReference type="AlphaFoldDB" id="A0A0N5BXF4"/>
<dbReference type="WBParaSite" id="SPAL_0001048400.1">
    <property type="protein sequence ID" value="SPAL_0001048400.1"/>
    <property type="gene ID" value="SPAL_0001048400"/>
</dbReference>
<dbReference type="PANTHER" id="PTHR48043:SF145">
    <property type="entry name" value="FI06409P-RELATED"/>
    <property type="match status" value="1"/>
</dbReference>
<keyword evidence="7" id="KW-1185">Reference proteome</keyword>
<evidence type="ECO:0000256" key="1">
    <source>
        <dbReference type="ARBA" id="ARBA00009995"/>
    </source>
</evidence>
<dbReference type="Proteomes" id="UP000046392">
    <property type="component" value="Unplaced"/>
</dbReference>
<organism evidence="7 8">
    <name type="scientific">Strongyloides papillosus</name>
    <name type="common">Intestinal threadworm</name>
    <dbReference type="NCBI Taxonomy" id="174720"/>
    <lineage>
        <taxon>Eukaryota</taxon>
        <taxon>Metazoa</taxon>
        <taxon>Ecdysozoa</taxon>
        <taxon>Nematoda</taxon>
        <taxon>Chromadorea</taxon>
        <taxon>Rhabditida</taxon>
        <taxon>Tylenchina</taxon>
        <taxon>Panagrolaimomorpha</taxon>
        <taxon>Strongyloidoidea</taxon>
        <taxon>Strongyloididae</taxon>
        <taxon>Strongyloides</taxon>
    </lineage>
</organism>
<evidence type="ECO:0000256" key="6">
    <source>
        <dbReference type="SAM" id="Phobius"/>
    </source>
</evidence>
<keyword evidence="6" id="KW-0472">Membrane</keyword>
<reference evidence="8" key="1">
    <citation type="submission" date="2017-02" db="UniProtKB">
        <authorList>
            <consortium name="WormBaseParasite"/>
        </authorList>
    </citation>
    <scope>IDENTIFICATION</scope>
</reference>
<dbReference type="Gene3D" id="3.40.50.2000">
    <property type="entry name" value="Glycogen Phosphorylase B"/>
    <property type="match status" value="1"/>
</dbReference>
<keyword evidence="3" id="KW-0328">Glycosyltransferase</keyword>
<dbReference type="FunFam" id="3.40.50.2000:FF:000021">
    <property type="entry name" value="UDP-glucuronosyltransferase"/>
    <property type="match status" value="1"/>
</dbReference>
<dbReference type="InterPro" id="IPR002213">
    <property type="entry name" value="UDP_glucos_trans"/>
</dbReference>
<evidence type="ECO:0000313" key="8">
    <source>
        <dbReference type="WBParaSite" id="SPAL_0001048400.1"/>
    </source>
</evidence>
<feature type="transmembrane region" description="Helical" evidence="6">
    <location>
        <begin position="504"/>
        <end position="523"/>
    </location>
</feature>
<comment type="similarity">
    <text evidence="1">Belongs to the UDP-glycosyltransferase family.</text>
</comment>
<proteinExistence type="inferred from homology"/>
<keyword evidence="6" id="KW-0812">Transmembrane</keyword>
<dbReference type="InterPro" id="IPR050271">
    <property type="entry name" value="UDP-glycosyltransferase"/>
</dbReference>
<protein>
    <recommendedName>
        <fullName evidence="2">glucuronosyltransferase</fullName>
        <ecNumber evidence="2">2.4.1.17</ecNumber>
    </recommendedName>
</protein>
<sequence length="545" mass="62799">MFIKIILTTMLKILFFLIFLSQIFVDSYKIVVFCPELSSSQYIWNKRVSEKLSEAGHNVTLVSLKFNNKKIKKTPMDKSIKTYSISGNIEMDFQKLENKLGHIVFEDISFFSSSMKEFFNHTTENIVNSCEKFITNKEFINFIINEKFDLAFSHMYDYCTIGIIHYTKIPTWIWLSSGAIMDHMSIDLGVPSPSAYVPPVMADISDKMTFYQRMKSFIGHTIYPFVYHSLLFTNRETALFRKHISPDFPDLRDISRKCPLAMINSHEFYDIPKPTLHKIINIGGLGMTKKDAKPLEGMFKTAVDDEKTKGVILLTFGSVANSTHMPYSWKISFMKAFERFPEYKFFIRYGSNDLNNILPKNVHISNWLPQSDLLQNSKTKLIITHCGYNSLQESILAGVPVICIPLFGDQPRNARLAERHGFGIYVTKSSVSEENIVKSINLIVKDDSYYRNIKKLQQMTLKKPISSDTLLVKWTEFLAEFKTLDNMIPYGTNLNFIQYYQIDVVLFLVTVSSLVVVGVVLLGKKIICGVYRLLFKKNENKTKVE</sequence>
<dbReference type="Pfam" id="PF00201">
    <property type="entry name" value="UDPGT"/>
    <property type="match status" value="1"/>
</dbReference>
<evidence type="ECO:0000256" key="5">
    <source>
        <dbReference type="ARBA" id="ARBA00047475"/>
    </source>
</evidence>
<keyword evidence="4" id="KW-0808">Transferase</keyword>
<keyword evidence="6" id="KW-1133">Transmembrane helix</keyword>
<dbReference type="EC" id="2.4.1.17" evidence="2"/>
<evidence type="ECO:0000313" key="7">
    <source>
        <dbReference type="Proteomes" id="UP000046392"/>
    </source>
</evidence>
<dbReference type="SUPFAM" id="SSF53756">
    <property type="entry name" value="UDP-Glycosyltransferase/glycogen phosphorylase"/>
    <property type="match status" value="1"/>
</dbReference>
<dbReference type="STRING" id="174720.A0A0N5BXF4"/>
<accession>A0A0N5BXF4</accession>
<dbReference type="PANTHER" id="PTHR48043">
    <property type="entry name" value="EG:EG0003.4 PROTEIN-RELATED"/>
    <property type="match status" value="1"/>
</dbReference>